<dbReference type="PROSITE" id="PS51186">
    <property type="entry name" value="GNAT"/>
    <property type="match status" value="1"/>
</dbReference>
<dbReference type="PATRIC" id="fig|1139219.3.peg.1980"/>
<dbReference type="OrthoDB" id="9796171at2"/>
<feature type="domain" description="N-acetyltransferase" evidence="1">
    <location>
        <begin position="1"/>
        <end position="143"/>
    </location>
</feature>
<dbReference type="HOGENOM" id="CLU_056607_6_1_9"/>
<reference evidence="2 3" key="1">
    <citation type="submission" date="2013-03" db="EMBL/GenBank/DDBJ databases">
        <title>The Genome Sequence of Enterococcus dispar ATCC_51266 (Illumina only assembly).</title>
        <authorList>
            <consortium name="The Broad Institute Genomics Platform"/>
            <consortium name="The Broad Institute Genome Sequencing Center for Infectious Disease"/>
            <person name="Earl A."/>
            <person name="Russ C."/>
            <person name="Gilmore M."/>
            <person name="Surin D."/>
            <person name="Walker B."/>
            <person name="Young S."/>
            <person name="Zeng Q."/>
            <person name="Gargeya S."/>
            <person name="Fitzgerald M."/>
            <person name="Haas B."/>
            <person name="Abouelleil A."/>
            <person name="Allen A.W."/>
            <person name="Alvarado L."/>
            <person name="Arachchi H.M."/>
            <person name="Berlin A.M."/>
            <person name="Chapman S.B."/>
            <person name="Gainer-Dewar J."/>
            <person name="Goldberg J."/>
            <person name="Griggs A."/>
            <person name="Gujja S."/>
            <person name="Hansen M."/>
            <person name="Howarth C."/>
            <person name="Imamovic A."/>
            <person name="Ireland A."/>
            <person name="Larimer J."/>
            <person name="McCowan C."/>
            <person name="Murphy C."/>
            <person name="Pearson M."/>
            <person name="Poon T.W."/>
            <person name="Priest M."/>
            <person name="Roberts A."/>
            <person name="Saif S."/>
            <person name="Shea T."/>
            <person name="Sisk P."/>
            <person name="Sykes S."/>
            <person name="Wortman J."/>
            <person name="Nusbaum C."/>
            <person name="Birren B."/>
        </authorList>
    </citation>
    <scope>NUCLEOTIDE SEQUENCE [LARGE SCALE GENOMIC DNA]</scope>
    <source>
        <strain evidence="2 3">ATCC 51266</strain>
    </source>
</reference>
<dbReference type="Proteomes" id="UP000014127">
    <property type="component" value="Unassembled WGS sequence"/>
</dbReference>
<dbReference type="PANTHER" id="PTHR13355">
    <property type="entry name" value="GLUCOSAMINE 6-PHOSPHATE N-ACETYLTRANSFERASE"/>
    <property type="match status" value="1"/>
</dbReference>
<dbReference type="InterPro" id="IPR039143">
    <property type="entry name" value="GNPNAT1-like"/>
</dbReference>
<dbReference type="Gene3D" id="3.40.630.30">
    <property type="match status" value="1"/>
</dbReference>
<comment type="caution">
    <text evidence="2">The sequence shown here is derived from an EMBL/GenBank/DDBJ whole genome shotgun (WGS) entry which is preliminary data.</text>
</comment>
<evidence type="ECO:0000313" key="2">
    <source>
        <dbReference type="EMBL" id="EOT40186.1"/>
    </source>
</evidence>
<dbReference type="AlphaFoldDB" id="S0KLU8"/>
<dbReference type="EMBL" id="AHYR01000009">
    <property type="protein sequence ID" value="EOT40186.1"/>
    <property type="molecule type" value="Genomic_DNA"/>
</dbReference>
<evidence type="ECO:0000313" key="3">
    <source>
        <dbReference type="Proteomes" id="UP000014127"/>
    </source>
</evidence>
<sequence length="144" mass="16566">MELKMGNENFQRAASCYVRMEVFVLERGIPLAEEFDAQDTPERFYAVIYDEDLPVATGRIFIEDEKTIRPTRIATLKEYRKQNLGAKIMTAIENYGVENGYVQSLVHAEQTAVGFYQKLGYTICSDIYYEDGVPCQSLEKRLVK</sequence>
<dbReference type="RefSeq" id="WP_016173177.1">
    <property type="nucleotide sequence ID" value="NZ_ASWK01000001.1"/>
</dbReference>
<dbReference type="InterPro" id="IPR000182">
    <property type="entry name" value="GNAT_dom"/>
</dbReference>
<protein>
    <recommendedName>
        <fullName evidence="1">N-acetyltransferase domain-containing protein</fullName>
    </recommendedName>
</protein>
<gene>
    <name evidence="2" type="ORF">OMK_02038</name>
</gene>
<accession>S0KLU8</accession>
<keyword evidence="3" id="KW-1185">Reference proteome</keyword>
<dbReference type="STRING" id="44009.RV01_GL001452"/>
<name>S0KLU8_9ENTE</name>
<dbReference type="GO" id="GO:0008080">
    <property type="term" value="F:N-acetyltransferase activity"/>
    <property type="evidence" value="ECO:0007669"/>
    <property type="project" value="TreeGrafter"/>
</dbReference>
<evidence type="ECO:0000259" key="1">
    <source>
        <dbReference type="PROSITE" id="PS51186"/>
    </source>
</evidence>
<dbReference type="eggNOG" id="COG2153">
    <property type="taxonomic scope" value="Bacteria"/>
</dbReference>
<organism evidence="2 3">
    <name type="scientific">Enterococcus dispar ATCC 51266</name>
    <dbReference type="NCBI Taxonomy" id="1139219"/>
    <lineage>
        <taxon>Bacteria</taxon>
        <taxon>Bacillati</taxon>
        <taxon>Bacillota</taxon>
        <taxon>Bacilli</taxon>
        <taxon>Lactobacillales</taxon>
        <taxon>Enterococcaceae</taxon>
        <taxon>Enterococcus</taxon>
    </lineage>
</organism>
<dbReference type="SUPFAM" id="SSF55729">
    <property type="entry name" value="Acyl-CoA N-acyltransferases (Nat)"/>
    <property type="match status" value="1"/>
</dbReference>
<proteinExistence type="predicted"/>
<dbReference type="Pfam" id="PF13673">
    <property type="entry name" value="Acetyltransf_10"/>
    <property type="match status" value="1"/>
</dbReference>
<dbReference type="InterPro" id="IPR016181">
    <property type="entry name" value="Acyl_CoA_acyltransferase"/>
</dbReference>